<accession>A0AAD4MS50</accession>
<name>A0AAD4MS50_9BILA</name>
<dbReference type="CDD" id="cd22744">
    <property type="entry name" value="OTU"/>
    <property type="match status" value="1"/>
</dbReference>
<dbReference type="AlphaFoldDB" id="A0AAD4MS50"/>
<sequence length="233" mass="26431">MSGTGGFFSVASNGKSLENVKLTRNQRRDWCKTFNLNAISKVVSGNEDNHGELRALAVDFIMQHVDNESSPEWKWIDFWLPPYLSIPFSETRTPASDAGDTDKYGSTIHIIALCKLLDMEIIVYEPNSRSNTKFTIYTPSILLTPSIHDPQKEDLPTAFLLLKDNHYQIVKFEPLALGFGASLRDPYSSFHIFKRAAHIRMMNNANSYKVTFPNRTPHAARLLADWQHNPTTS</sequence>
<evidence type="ECO:0000313" key="2">
    <source>
        <dbReference type="Proteomes" id="UP001201812"/>
    </source>
</evidence>
<dbReference type="Proteomes" id="UP001201812">
    <property type="component" value="Unassembled WGS sequence"/>
</dbReference>
<organism evidence="1 2">
    <name type="scientific">Ditylenchus destructor</name>
    <dbReference type="NCBI Taxonomy" id="166010"/>
    <lineage>
        <taxon>Eukaryota</taxon>
        <taxon>Metazoa</taxon>
        <taxon>Ecdysozoa</taxon>
        <taxon>Nematoda</taxon>
        <taxon>Chromadorea</taxon>
        <taxon>Rhabditida</taxon>
        <taxon>Tylenchina</taxon>
        <taxon>Tylenchomorpha</taxon>
        <taxon>Sphaerularioidea</taxon>
        <taxon>Anguinidae</taxon>
        <taxon>Anguininae</taxon>
        <taxon>Ditylenchus</taxon>
    </lineage>
</organism>
<comment type="caution">
    <text evidence="1">The sequence shown here is derived from an EMBL/GenBank/DDBJ whole genome shotgun (WGS) entry which is preliminary data.</text>
</comment>
<keyword evidence="2" id="KW-1185">Reference proteome</keyword>
<reference evidence="1" key="1">
    <citation type="submission" date="2022-01" db="EMBL/GenBank/DDBJ databases">
        <title>Genome Sequence Resource for Two Populations of Ditylenchus destructor, the Migratory Endoparasitic Phytonematode.</title>
        <authorList>
            <person name="Zhang H."/>
            <person name="Lin R."/>
            <person name="Xie B."/>
        </authorList>
    </citation>
    <scope>NUCLEOTIDE SEQUENCE</scope>
    <source>
        <strain evidence="1">BazhouSP</strain>
    </source>
</reference>
<proteinExistence type="predicted"/>
<evidence type="ECO:0000313" key="1">
    <source>
        <dbReference type="EMBL" id="KAI1701938.1"/>
    </source>
</evidence>
<protein>
    <submittedName>
        <fullName evidence="1">Uncharacterized protein</fullName>
    </submittedName>
</protein>
<gene>
    <name evidence="1" type="ORF">DdX_15805</name>
</gene>
<dbReference type="EMBL" id="JAKKPZ010000108">
    <property type="protein sequence ID" value="KAI1701938.1"/>
    <property type="molecule type" value="Genomic_DNA"/>
</dbReference>
<dbReference type="Gene3D" id="3.90.70.80">
    <property type="match status" value="1"/>
</dbReference>